<dbReference type="PANTHER" id="PTHR24347">
    <property type="entry name" value="SERINE/THREONINE-PROTEIN KINASE"/>
    <property type="match status" value="1"/>
</dbReference>
<dbReference type="GO" id="GO:0005524">
    <property type="term" value="F:ATP binding"/>
    <property type="evidence" value="ECO:0007669"/>
    <property type="project" value="InterPro"/>
</dbReference>
<gene>
    <name evidence="3" type="ORF">PSON_ATCC_30995.1.T0660045</name>
</gene>
<protein>
    <recommendedName>
        <fullName evidence="2">Protein kinase domain-containing protein</fullName>
    </recommendedName>
</protein>
<dbReference type="Proteomes" id="UP000692954">
    <property type="component" value="Unassembled WGS sequence"/>
</dbReference>
<dbReference type="EMBL" id="CAJJDN010000066">
    <property type="protein sequence ID" value="CAD8096220.1"/>
    <property type="molecule type" value="Genomic_DNA"/>
</dbReference>
<evidence type="ECO:0000259" key="2">
    <source>
        <dbReference type="PROSITE" id="PS50011"/>
    </source>
</evidence>
<accession>A0A8S1NXC5</accession>
<proteinExistence type="predicted"/>
<evidence type="ECO:0000256" key="1">
    <source>
        <dbReference type="SAM" id="Coils"/>
    </source>
</evidence>
<reference evidence="3" key="1">
    <citation type="submission" date="2021-01" db="EMBL/GenBank/DDBJ databases">
        <authorList>
            <consortium name="Genoscope - CEA"/>
            <person name="William W."/>
        </authorList>
    </citation>
    <scope>NUCLEOTIDE SEQUENCE</scope>
</reference>
<dbReference type="OrthoDB" id="310408at2759"/>
<dbReference type="Pfam" id="PF00069">
    <property type="entry name" value="Pkinase"/>
    <property type="match status" value="1"/>
</dbReference>
<feature type="coiled-coil region" evidence="1">
    <location>
        <begin position="908"/>
        <end position="952"/>
    </location>
</feature>
<comment type="caution">
    <text evidence="3">The sequence shown here is derived from an EMBL/GenBank/DDBJ whole genome shotgun (WGS) entry which is preliminary data.</text>
</comment>
<dbReference type="GO" id="GO:0004672">
    <property type="term" value="F:protein kinase activity"/>
    <property type="evidence" value="ECO:0007669"/>
    <property type="project" value="InterPro"/>
</dbReference>
<keyword evidence="1" id="KW-0175">Coiled coil</keyword>
<dbReference type="InterPro" id="IPR000719">
    <property type="entry name" value="Prot_kinase_dom"/>
</dbReference>
<feature type="coiled-coil region" evidence="1">
    <location>
        <begin position="552"/>
        <end position="610"/>
    </location>
</feature>
<name>A0A8S1NXC5_9CILI</name>
<evidence type="ECO:0000313" key="3">
    <source>
        <dbReference type="EMBL" id="CAD8096220.1"/>
    </source>
</evidence>
<feature type="coiled-coil region" evidence="1">
    <location>
        <begin position="808"/>
        <end position="835"/>
    </location>
</feature>
<dbReference type="AlphaFoldDB" id="A0A8S1NXC5"/>
<evidence type="ECO:0000313" key="4">
    <source>
        <dbReference type="Proteomes" id="UP000692954"/>
    </source>
</evidence>
<sequence>MEQRESITLKGYKIEKYEQYLKGDSFEIYKAKNIQTGELITLKEKSKITTIEENLILLQQRVKQQHIIEIKMYEKQEHKAFLIIEKTTKLLNDYIREEEYKRKQQIEKCLLFIQLVQAIQEFHRFGTFHRNLKPINFVFCEDKNNQQVLKLLDFGLVQLQTDKELNKQLEIGSLEYLAPEIVDDHFYDKQVDIWSLGVIWYEMLTGEILIKQNNKQLTQDIIDSSIDQSTNQINPNIKNLLKQMLIIQSSKRITLDILFQNLKMLCQNQEQINILKYSLEQNEQIIELINLKNQIKQQYHQQFKEQQLQICDNIQIQIKKIKIDIIQDEINQFIHQLDNLYQQYKKPYIQQKYAIQEQTNCSNLDRWQKVDKLFYQFDQQLQIQITSLIQQLEEKIQKSQKDKENEIKEEISLQIKQQLLLDYNLKISIKENEILGLPAYFIGQEALQQQIIQVTQYQIEILCKQLDQSSINFQNKQSYQQLKDLLVKITLQKSAQRESPKEEAEKIREFQKQLYKINIDVESIKKEIELEYLSSKFQKENITLINRSNLLLKQYNTTLDDQILRLEELKTLNLLQNIQNQQNNYFNEKIQNLINQKQNLISEFEQLSNFAKDQKIENIIIIIQKIKIFNDKIIQINNHEILSSQQFVTEQLILQTQDLNSLQQELKDLLNLSIHQIGLMEAHLQATELYCTDIEIINNQNQIKNDMFKTLENQSKYLQDCQRILEQNNEIIKSKLDKFDQKGFLNQRYEILSQITYENNKFKLIETIKLLEQVRDRLKFHDDKDFYKEIIDSRNEIKNQKFILQNMLQEVTEIILKSQNNNDEQQKQIKKIKALIIQTQLKLQLIPSFYKIQRFNQEQQDNQTNLTELLTLIVYIKLYHYSRYLKRDQSLKIKSLQKLNQDQSQVQNQAILLKYNQIQNQIESNKQEVQSIKNMMEEYQSCLQQKKQAIENSIVKEHDISITKKSENLEKEIKTKIRVKLNANFSDELLINRILEYQKMFEFSVFLCYNSAMN</sequence>
<feature type="domain" description="Protein kinase" evidence="2">
    <location>
        <begin position="14"/>
        <end position="265"/>
    </location>
</feature>
<keyword evidence="4" id="KW-1185">Reference proteome</keyword>
<dbReference type="PROSITE" id="PS50011">
    <property type="entry name" value="PROTEIN_KINASE_DOM"/>
    <property type="match status" value="1"/>
</dbReference>
<organism evidence="3 4">
    <name type="scientific">Paramecium sonneborni</name>
    <dbReference type="NCBI Taxonomy" id="65129"/>
    <lineage>
        <taxon>Eukaryota</taxon>
        <taxon>Sar</taxon>
        <taxon>Alveolata</taxon>
        <taxon>Ciliophora</taxon>
        <taxon>Intramacronucleata</taxon>
        <taxon>Oligohymenophorea</taxon>
        <taxon>Peniculida</taxon>
        <taxon>Parameciidae</taxon>
        <taxon>Paramecium</taxon>
    </lineage>
</organism>